<evidence type="ECO:0000259" key="1">
    <source>
        <dbReference type="PROSITE" id="PS51677"/>
    </source>
</evidence>
<accession>A0A382XA58</accession>
<dbReference type="GO" id="GO:0016810">
    <property type="term" value="F:hydrolase activity, acting on carbon-nitrogen (but not peptide) bonds"/>
    <property type="evidence" value="ECO:0007669"/>
    <property type="project" value="InterPro"/>
</dbReference>
<gene>
    <name evidence="2" type="ORF">METZ01_LOCUS420911</name>
</gene>
<dbReference type="GO" id="GO:0005975">
    <property type="term" value="P:carbohydrate metabolic process"/>
    <property type="evidence" value="ECO:0007669"/>
    <property type="project" value="InterPro"/>
</dbReference>
<dbReference type="PROSITE" id="PS51677">
    <property type="entry name" value="NODB"/>
    <property type="match status" value="1"/>
</dbReference>
<dbReference type="PANTHER" id="PTHR10587:SF137">
    <property type="entry name" value="4-DEOXY-4-FORMAMIDO-L-ARABINOSE-PHOSPHOUNDECAPRENOL DEFORMYLASE ARND-RELATED"/>
    <property type="match status" value="1"/>
</dbReference>
<reference evidence="2" key="1">
    <citation type="submission" date="2018-05" db="EMBL/GenBank/DDBJ databases">
        <authorList>
            <person name="Lanie J.A."/>
            <person name="Ng W.-L."/>
            <person name="Kazmierczak K.M."/>
            <person name="Andrzejewski T.M."/>
            <person name="Davidsen T.M."/>
            <person name="Wayne K.J."/>
            <person name="Tettelin H."/>
            <person name="Glass J.I."/>
            <person name="Rusch D."/>
            <person name="Podicherti R."/>
            <person name="Tsui H.-C.T."/>
            <person name="Winkler M.E."/>
        </authorList>
    </citation>
    <scope>NUCLEOTIDE SEQUENCE</scope>
</reference>
<dbReference type="InterPro" id="IPR050248">
    <property type="entry name" value="Polysacc_deacetylase_ArnD"/>
</dbReference>
<name>A0A382XA58_9ZZZZ</name>
<dbReference type="Pfam" id="PF01522">
    <property type="entry name" value="Polysacc_deac_1"/>
    <property type="match status" value="1"/>
</dbReference>
<dbReference type="InterPro" id="IPR002509">
    <property type="entry name" value="NODB_dom"/>
</dbReference>
<feature type="domain" description="NodB homology" evidence="1">
    <location>
        <begin position="1"/>
        <end position="190"/>
    </location>
</feature>
<evidence type="ECO:0000313" key="2">
    <source>
        <dbReference type="EMBL" id="SVD68057.1"/>
    </source>
</evidence>
<proteinExistence type="predicted"/>
<dbReference type="Gene3D" id="3.20.20.370">
    <property type="entry name" value="Glycoside hydrolase/deacetylase"/>
    <property type="match status" value="1"/>
</dbReference>
<dbReference type="EMBL" id="UINC01166222">
    <property type="protein sequence ID" value="SVD68057.1"/>
    <property type="molecule type" value="Genomic_DNA"/>
</dbReference>
<feature type="non-terminal residue" evidence="2">
    <location>
        <position position="1"/>
    </location>
</feature>
<dbReference type="PANTHER" id="PTHR10587">
    <property type="entry name" value="GLYCOSYL TRANSFERASE-RELATED"/>
    <property type="match status" value="1"/>
</dbReference>
<dbReference type="SUPFAM" id="SSF88713">
    <property type="entry name" value="Glycoside hydrolase/deacetylase"/>
    <property type="match status" value="1"/>
</dbReference>
<feature type="non-terminal residue" evidence="2">
    <location>
        <position position="271"/>
    </location>
</feature>
<sequence>RNDCITYSEAIPRFLEIFDKENIKATFFAIGDDAKRNIGADMIQQMVAKGHEIANHTMNHRADFTRISLYEMSKEIIECDTILSQVTNTDLLGFRSPGYFLNESLVNTLIQLGYRYDTSCLPTVLLPLMNLGHLFLSGFNKTNKRLGRMKDVFRGLKPYYLNSTGNKSTIATNNNILEIPISVIPNIRFPFHSTMVFLLGEYLFNIGIKSVKFHNLPLIYLFHAVDLYPDINYKVIMNHPTLRLSFSKRQHIAKKIIRTINHNFQVVSTLD</sequence>
<dbReference type="AlphaFoldDB" id="A0A382XA58"/>
<dbReference type="InterPro" id="IPR011330">
    <property type="entry name" value="Glyco_hydro/deAcase_b/a-brl"/>
</dbReference>
<organism evidence="2">
    <name type="scientific">marine metagenome</name>
    <dbReference type="NCBI Taxonomy" id="408172"/>
    <lineage>
        <taxon>unclassified sequences</taxon>
        <taxon>metagenomes</taxon>
        <taxon>ecological metagenomes</taxon>
    </lineage>
</organism>
<protein>
    <recommendedName>
        <fullName evidence="1">NodB homology domain-containing protein</fullName>
    </recommendedName>
</protein>